<comment type="similarity">
    <text evidence="1">Belongs to the ATP-dependent AMP-binding enzyme family.</text>
</comment>
<dbReference type="PANTHER" id="PTHR43201">
    <property type="entry name" value="ACYL-COA SYNTHETASE"/>
    <property type="match status" value="1"/>
</dbReference>
<dbReference type="Gene3D" id="3.30.300.30">
    <property type="match status" value="1"/>
</dbReference>
<dbReference type="RefSeq" id="WP_111652817.1">
    <property type="nucleotide sequence ID" value="NZ_JACHWI010000008.1"/>
</dbReference>
<organism evidence="5 6">
    <name type="scientific">Actinoplanes lutulentus</name>
    <dbReference type="NCBI Taxonomy" id="1287878"/>
    <lineage>
        <taxon>Bacteria</taxon>
        <taxon>Bacillati</taxon>
        <taxon>Actinomycetota</taxon>
        <taxon>Actinomycetes</taxon>
        <taxon>Micromonosporales</taxon>
        <taxon>Micromonosporaceae</taxon>
        <taxon>Actinoplanes</taxon>
    </lineage>
</organism>
<comment type="caution">
    <text evidence="5">The sequence shown here is derived from an EMBL/GenBank/DDBJ whole genome shotgun (WGS) entry which is preliminary data.</text>
</comment>
<evidence type="ECO:0000313" key="5">
    <source>
        <dbReference type="EMBL" id="RAK29870.1"/>
    </source>
</evidence>
<evidence type="ECO:0000256" key="2">
    <source>
        <dbReference type="ARBA" id="ARBA00022598"/>
    </source>
</evidence>
<dbReference type="PROSITE" id="PS00455">
    <property type="entry name" value="AMP_BINDING"/>
    <property type="match status" value="1"/>
</dbReference>
<dbReference type="InterPro" id="IPR000873">
    <property type="entry name" value="AMP-dep_synth/lig_dom"/>
</dbReference>
<dbReference type="AlphaFoldDB" id="A0A327Z526"/>
<dbReference type="SUPFAM" id="SSF56801">
    <property type="entry name" value="Acetyl-CoA synthetase-like"/>
    <property type="match status" value="1"/>
</dbReference>
<dbReference type="Proteomes" id="UP000249341">
    <property type="component" value="Unassembled WGS sequence"/>
</dbReference>
<dbReference type="Pfam" id="PF13193">
    <property type="entry name" value="AMP-binding_C"/>
    <property type="match status" value="1"/>
</dbReference>
<dbReference type="Gene3D" id="3.40.50.12780">
    <property type="entry name" value="N-terminal domain of ligase-like"/>
    <property type="match status" value="1"/>
</dbReference>
<dbReference type="OrthoDB" id="9803968at2"/>
<feature type="domain" description="AMP-dependent synthetase/ligase" evidence="3">
    <location>
        <begin position="15"/>
        <end position="368"/>
    </location>
</feature>
<gene>
    <name evidence="5" type="ORF">B0I29_117196</name>
</gene>
<evidence type="ECO:0000259" key="4">
    <source>
        <dbReference type="Pfam" id="PF13193"/>
    </source>
</evidence>
<dbReference type="EMBL" id="QLMJ01000017">
    <property type="protein sequence ID" value="RAK29870.1"/>
    <property type="molecule type" value="Genomic_DNA"/>
</dbReference>
<evidence type="ECO:0000313" key="6">
    <source>
        <dbReference type="Proteomes" id="UP000249341"/>
    </source>
</evidence>
<dbReference type="InterPro" id="IPR020845">
    <property type="entry name" value="AMP-binding_CS"/>
</dbReference>
<reference evidence="5 6" key="1">
    <citation type="submission" date="2018-06" db="EMBL/GenBank/DDBJ databases">
        <title>Genomic Encyclopedia of Type Strains, Phase III (KMG-III): the genomes of soil and plant-associated and newly described type strains.</title>
        <authorList>
            <person name="Whitman W."/>
        </authorList>
    </citation>
    <scope>NUCLEOTIDE SEQUENCE [LARGE SCALE GENOMIC DNA]</scope>
    <source>
        <strain evidence="5 6">CGMCC 4.7090</strain>
    </source>
</reference>
<evidence type="ECO:0000259" key="3">
    <source>
        <dbReference type="Pfam" id="PF00501"/>
    </source>
</evidence>
<evidence type="ECO:0000256" key="1">
    <source>
        <dbReference type="ARBA" id="ARBA00006432"/>
    </source>
</evidence>
<dbReference type="InterPro" id="IPR045851">
    <property type="entry name" value="AMP-bd_C_sf"/>
</dbReference>
<feature type="domain" description="AMP-binding enzyme C-terminal" evidence="4">
    <location>
        <begin position="419"/>
        <end position="493"/>
    </location>
</feature>
<dbReference type="InterPro" id="IPR042099">
    <property type="entry name" value="ANL_N_sf"/>
</dbReference>
<dbReference type="Pfam" id="PF00501">
    <property type="entry name" value="AMP-binding"/>
    <property type="match status" value="1"/>
</dbReference>
<dbReference type="PANTHER" id="PTHR43201:SF5">
    <property type="entry name" value="MEDIUM-CHAIN ACYL-COA LIGASE ACSF2, MITOCHONDRIAL"/>
    <property type="match status" value="1"/>
</dbReference>
<accession>A0A327Z526</accession>
<keyword evidence="6" id="KW-1185">Reference proteome</keyword>
<name>A0A327Z526_9ACTN</name>
<proteinExistence type="inferred from homology"/>
<keyword evidence="2" id="KW-0436">Ligase</keyword>
<sequence>MSAVGDHHLALLAEQAYERHGDYESLFFEGRWLTSREIHDRSARAATGLRSHGVRPGDRVVVLMTNAPEVFISYRAIWRAGAVVTPVIFLQSVPELRHILTDSGAVAAIISPELADLFAAAAEGLSITTFVTGYSVPKGLVSFEDLEAGEPAGIEPRADDDLAALLYTGGTTGRAKGVMLSHRGLWEAGRGLELASRTSAATRSLLPLPLSHAYGLIVTIAGLHSQRRLVSVLQRWFDPAGWLELVAEHRLESSPVVPTMLQMLLAQPPGDHDLSSLQTFGSGGATLPPAIRSAAEKVFGVTVLQGYGCTESSAVISAESLSEHRPGSVGKPLAHAEVEIRDAAGLSLPAGEDGEICVRGPGVMLGYWNDPEQTSRTVRDGWLHTGDIGHLDEDGYLFVVDRLKDLIIRGGFNVFPRDVEDVLLEHPAVQVAACVGRPDAENGEEVVAVVQLQPGQQVSGAALVEFTRERLARYKYPREVTVLDAVPLTSVGKINRKAVRDLLSTRE</sequence>
<dbReference type="InterPro" id="IPR025110">
    <property type="entry name" value="AMP-bd_C"/>
</dbReference>
<protein>
    <submittedName>
        <fullName evidence="5">Long-chain acyl-CoA synthetase</fullName>
    </submittedName>
</protein>
<dbReference type="GO" id="GO:0006631">
    <property type="term" value="P:fatty acid metabolic process"/>
    <property type="evidence" value="ECO:0007669"/>
    <property type="project" value="TreeGrafter"/>
</dbReference>
<dbReference type="GO" id="GO:0031956">
    <property type="term" value="F:medium-chain fatty acid-CoA ligase activity"/>
    <property type="evidence" value="ECO:0007669"/>
    <property type="project" value="TreeGrafter"/>
</dbReference>